<evidence type="ECO:0000313" key="11">
    <source>
        <dbReference type="Proteomes" id="UP000035680"/>
    </source>
</evidence>
<name>A0A0K0F935_STRVS</name>
<dbReference type="Pfam" id="PF00735">
    <property type="entry name" value="Septin"/>
    <property type="match status" value="1"/>
</dbReference>
<dbReference type="GO" id="GO:0032154">
    <property type="term" value="C:cleavage furrow"/>
    <property type="evidence" value="ECO:0007669"/>
    <property type="project" value="UniProtKB-SubCell"/>
</dbReference>
<feature type="domain" description="Septin-type G" evidence="10">
    <location>
        <begin position="37"/>
        <end position="302"/>
    </location>
</feature>
<evidence type="ECO:0000259" key="10">
    <source>
        <dbReference type="PROSITE" id="PS51719"/>
    </source>
</evidence>
<keyword evidence="3 8" id="KW-0547">Nucleotide-binding</keyword>
<comment type="similarity">
    <text evidence="7 8">Belongs to the TRAFAC class TrmE-Era-EngA-EngB-Septin-like GTPase superfamily. Septin GTPase family.</text>
</comment>
<dbReference type="PIRSF" id="PIRSF006698">
    <property type="entry name" value="Septin"/>
    <property type="match status" value="1"/>
</dbReference>
<dbReference type="GO" id="GO:0005856">
    <property type="term" value="C:cytoskeleton"/>
    <property type="evidence" value="ECO:0007669"/>
    <property type="project" value="UniProtKB-ARBA"/>
</dbReference>
<dbReference type="PROSITE" id="PS51719">
    <property type="entry name" value="G_SEPTIN"/>
    <property type="match status" value="1"/>
</dbReference>
<sequence length="406" mass="47419">MCARILRRNTSKYPVNESEYVGIAGYTNQLFRHAVKNGFQFSLMVVGQSGLGKSTFINTLLQTDLSEYEGKLLPSTTKINERTFYIVENKIKLKLTLIDTPGFGNSINNSFCWKPIANFVDSRFAEYMDEENKIERKTKIEDKRIHLCLYFIPPSGHSLSEIDIKFMKKLHDKINIIPVIAKSDTLTSSELALFKSTILNDIQENDIKIYEFPIGESLRQDVLKPYIRVPFGIVCSNSVIKDKNGHLIRVRKYPWGIVEVENLDHNDFIFLRDIILKKHFIDFVEETHCVHYENYRYNRLLNGFKNSIGSYDPVLDVEEKILELENEFNKQKLNMDKIFEERVLSREVQLKEKEFQLKEFETKLKDDLFKKKEILKKLEGSVNGLIDGFKYQCSLENKAYTVSEKK</sequence>
<accession>A0A0K0F935</accession>
<dbReference type="CDD" id="cd01850">
    <property type="entry name" value="CDC_Septin"/>
    <property type="match status" value="1"/>
</dbReference>
<reference evidence="12" key="2">
    <citation type="submission" date="2015-08" db="UniProtKB">
        <authorList>
            <consortium name="WormBaseParasite"/>
        </authorList>
    </citation>
    <scope>IDENTIFICATION</scope>
</reference>
<evidence type="ECO:0000256" key="8">
    <source>
        <dbReference type="RuleBase" id="RU004560"/>
    </source>
</evidence>
<organism evidence="11 12">
    <name type="scientific">Strongyloides venezuelensis</name>
    <name type="common">Threadworm</name>
    <dbReference type="NCBI Taxonomy" id="75913"/>
    <lineage>
        <taxon>Eukaryota</taxon>
        <taxon>Metazoa</taxon>
        <taxon>Ecdysozoa</taxon>
        <taxon>Nematoda</taxon>
        <taxon>Chromadorea</taxon>
        <taxon>Rhabditida</taxon>
        <taxon>Tylenchina</taxon>
        <taxon>Panagrolaimomorpha</taxon>
        <taxon>Strongyloidoidea</taxon>
        <taxon>Strongyloididae</taxon>
        <taxon>Strongyloides</taxon>
    </lineage>
</organism>
<dbReference type="InterPro" id="IPR027417">
    <property type="entry name" value="P-loop_NTPase"/>
</dbReference>
<dbReference type="PANTHER" id="PTHR18884">
    <property type="entry name" value="SEPTIN"/>
    <property type="match status" value="1"/>
</dbReference>
<dbReference type="GO" id="GO:0051301">
    <property type="term" value="P:cell division"/>
    <property type="evidence" value="ECO:0007669"/>
    <property type="project" value="UniProtKB-KW"/>
</dbReference>
<protein>
    <recommendedName>
        <fullName evidence="7">Septin</fullName>
    </recommendedName>
</protein>
<comment type="subcellular location">
    <subcellularLocation>
        <location evidence="1">Cleavage furrow</location>
    </subcellularLocation>
</comment>
<dbReference type="Proteomes" id="UP000035680">
    <property type="component" value="Unassembled WGS sequence"/>
</dbReference>
<keyword evidence="5 8" id="KW-0342">GTP-binding</keyword>
<dbReference type="Gene3D" id="3.40.50.300">
    <property type="entry name" value="P-loop containing nucleotide triphosphate hydrolases"/>
    <property type="match status" value="1"/>
</dbReference>
<evidence type="ECO:0000313" key="12">
    <source>
        <dbReference type="WBParaSite" id="SVE_0533600.1"/>
    </source>
</evidence>
<evidence type="ECO:0000256" key="2">
    <source>
        <dbReference type="ARBA" id="ARBA00022618"/>
    </source>
</evidence>
<evidence type="ECO:0000256" key="1">
    <source>
        <dbReference type="ARBA" id="ARBA00004626"/>
    </source>
</evidence>
<keyword evidence="2" id="KW-0132">Cell division</keyword>
<dbReference type="GO" id="GO:0005525">
    <property type="term" value="F:GTP binding"/>
    <property type="evidence" value="ECO:0007669"/>
    <property type="project" value="UniProtKB-UniRule"/>
</dbReference>
<proteinExistence type="inferred from homology"/>
<evidence type="ECO:0000256" key="9">
    <source>
        <dbReference type="SAM" id="Coils"/>
    </source>
</evidence>
<keyword evidence="6" id="KW-0131">Cell cycle</keyword>
<reference evidence="11" key="1">
    <citation type="submission" date="2014-07" db="EMBL/GenBank/DDBJ databases">
        <authorList>
            <person name="Martin A.A"/>
            <person name="De Silva N."/>
        </authorList>
    </citation>
    <scope>NUCLEOTIDE SEQUENCE</scope>
</reference>
<evidence type="ECO:0000256" key="3">
    <source>
        <dbReference type="ARBA" id="ARBA00022741"/>
    </source>
</evidence>
<dbReference type="STRING" id="75913.A0A0K0F935"/>
<dbReference type="FunFam" id="3.40.50.300:FF:000162">
    <property type="entry name" value="septin-7 isoform X1"/>
    <property type="match status" value="1"/>
</dbReference>
<keyword evidence="11" id="KW-1185">Reference proteome</keyword>
<dbReference type="InterPro" id="IPR030379">
    <property type="entry name" value="G_SEPTIN_dom"/>
</dbReference>
<dbReference type="AlphaFoldDB" id="A0A0K0F935"/>
<evidence type="ECO:0000256" key="6">
    <source>
        <dbReference type="ARBA" id="ARBA00023306"/>
    </source>
</evidence>
<dbReference type="InterPro" id="IPR016491">
    <property type="entry name" value="Septin"/>
</dbReference>
<evidence type="ECO:0000256" key="4">
    <source>
        <dbReference type="ARBA" id="ARBA00023054"/>
    </source>
</evidence>
<evidence type="ECO:0000256" key="7">
    <source>
        <dbReference type="PIRNR" id="PIRNR006698"/>
    </source>
</evidence>
<dbReference type="WBParaSite" id="SVE_0533600.1">
    <property type="protein sequence ID" value="SVE_0533600.1"/>
    <property type="gene ID" value="SVE_0533600"/>
</dbReference>
<keyword evidence="4 9" id="KW-0175">Coiled coil</keyword>
<evidence type="ECO:0000256" key="5">
    <source>
        <dbReference type="ARBA" id="ARBA00023134"/>
    </source>
</evidence>
<dbReference type="SUPFAM" id="SSF52540">
    <property type="entry name" value="P-loop containing nucleoside triphosphate hydrolases"/>
    <property type="match status" value="1"/>
</dbReference>
<feature type="coiled-coil region" evidence="9">
    <location>
        <begin position="314"/>
        <end position="341"/>
    </location>
</feature>